<dbReference type="EMBL" id="FQWO01000007">
    <property type="protein sequence ID" value="SHH09498.1"/>
    <property type="molecule type" value="Genomic_DNA"/>
</dbReference>
<organism evidence="2 3">
    <name type="scientific">Flavobacterium granuli</name>
    <dbReference type="NCBI Taxonomy" id="280093"/>
    <lineage>
        <taxon>Bacteria</taxon>
        <taxon>Pseudomonadati</taxon>
        <taxon>Bacteroidota</taxon>
        <taxon>Flavobacteriia</taxon>
        <taxon>Flavobacteriales</taxon>
        <taxon>Flavobacteriaceae</taxon>
        <taxon>Flavobacterium</taxon>
    </lineage>
</organism>
<dbReference type="InterPro" id="IPR018534">
    <property type="entry name" value="Tet_reg_excision_RteC"/>
</dbReference>
<reference evidence="1 4" key="3">
    <citation type="submission" date="2018-03" db="EMBL/GenBank/DDBJ databases">
        <title>Genomic Encyclopedia of Archaeal and Bacterial Type Strains, Phase II (KMG-II): from individual species to whole genera.</title>
        <authorList>
            <person name="Goeker M."/>
        </authorList>
    </citation>
    <scope>NUCLEOTIDE SEQUENCE [LARGE SCALE GENOMIC DNA]</scope>
    <source>
        <strain evidence="1 4">DSM 17797</strain>
    </source>
</reference>
<dbReference type="STRING" id="280093.SAMN05443373_10788"/>
<evidence type="ECO:0000313" key="1">
    <source>
        <dbReference type="EMBL" id="PRZ22087.1"/>
    </source>
</evidence>
<reference evidence="3" key="2">
    <citation type="submission" date="2016-11" db="EMBL/GenBank/DDBJ databases">
        <authorList>
            <person name="Varghese N."/>
            <person name="Submissions S."/>
        </authorList>
    </citation>
    <scope>NUCLEOTIDE SEQUENCE [LARGE SCALE GENOMIC DNA]</scope>
    <source>
        <strain evidence="3">DSM 19729</strain>
    </source>
</reference>
<protein>
    <submittedName>
        <fullName evidence="2">RteC protein</fullName>
    </submittedName>
</protein>
<dbReference type="Proteomes" id="UP000237771">
    <property type="component" value="Unassembled WGS sequence"/>
</dbReference>
<evidence type="ECO:0000313" key="2">
    <source>
        <dbReference type="EMBL" id="SHH09498.1"/>
    </source>
</evidence>
<gene>
    <name evidence="1" type="ORF">BC624_10788</name>
    <name evidence="2" type="ORF">SAMN05443373_10788</name>
</gene>
<evidence type="ECO:0000313" key="4">
    <source>
        <dbReference type="Proteomes" id="UP000237771"/>
    </source>
</evidence>
<sequence length="283" mass="33745">MIMESTYKDALYSILKKEQEISLESVHVIDESYRMIVFLQDLLSDMKKRVLDHHFTEENEEIEFFRIIKPQILGKLIYYNKVYRIETSCPVNSGKMYYKYFSCELQQLKNEYKEHICNSEFYRYYRSGRTDRDHDFFKLGKINLNTGLNSFIFEVDTQFSTYYDYKVSRIIADELLYNYLILKINPVDKPDMVLQNAESTKDIFWTESKNAMIELIYALYVSGAISNGKIGIRKISLVFQLLFRTQLGDIHHAFHRMKDRAGNRTLFLDQLKSSLEHYMDKDL</sequence>
<accession>A0A1M5Q678</accession>
<dbReference type="Proteomes" id="UP000184384">
    <property type="component" value="Unassembled WGS sequence"/>
</dbReference>
<proteinExistence type="predicted"/>
<dbReference type="EMBL" id="PVUB01000007">
    <property type="protein sequence ID" value="PRZ22087.1"/>
    <property type="molecule type" value="Genomic_DNA"/>
</dbReference>
<dbReference type="AlphaFoldDB" id="A0A1M5Q678"/>
<name>A0A1M5Q678_9FLAO</name>
<keyword evidence="4" id="KW-1185">Reference proteome</keyword>
<dbReference type="Pfam" id="PF09357">
    <property type="entry name" value="RteC"/>
    <property type="match status" value="1"/>
</dbReference>
<reference evidence="2" key="1">
    <citation type="submission" date="2016-11" db="EMBL/GenBank/DDBJ databases">
        <authorList>
            <person name="Jaros S."/>
            <person name="Januszkiewicz K."/>
            <person name="Wedrychowicz H."/>
        </authorList>
    </citation>
    <scope>NUCLEOTIDE SEQUENCE [LARGE SCALE GENOMIC DNA]</scope>
    <source>
        <strain evidence="2">DSM 19729</strain>
    </source>
</reference>
<evidence type="ECO:0000313" key="3">
    <source>
        <dbReference type="Proteomes" id="UP000184384"/>
    </source>
</evidence>